<proteinExistence type="predicted"/>
<evidence type="ECO:0000313" key="4">
    <source>
        <dbReference type="Proteomes" id="UP000256373"/>
    </source>
</evidence>
<organism evidence="3 4">
    <name type="scientific">Dyadobacter luteus</name>
    <dbReference type="NCBI Taxonomy" id="2259619"/>
    <lineage>
        <taxon>Bacteria</taxon>
        <taxon>Pseudomonadati</taxon>
        <taxon>Bacteroidota</taxon>
        <taxon>Cytophagia</taxon>
        <taxon>Cytophagales</taxon>
        <taxon>Spirosomataceae</taxon>
        <taxon>Dyadobacter</taxon>
    </lineage>
</organism>
<evidence type="ECO:0000256" key="1">
    <source>
        <dbReference type="SAM" id="MobiDB-lite"/>
    </source>
</evidence>
<dbReference type="EMBL" id="QNUL01000010">
    <property type="protein sequence ID" value="REA60732.1"/>
    <property type="molecule type" value="Genomic_DNA"/>
</dbReference>
<gene>
    <name evidence="3" type="ORF">DSL64_14480</name>
</gene>
<dbReference type="OrthoDB" id="964376at2"/>
<accession>A0A3D8YDV0</accession>
<dbReference type="RefSeq" id="WP_115831617.1">
    <property type="nucleotide sequence ID" value="NZ_QNUL01000010.1"/>
</dbReference>
<feature type="region of interest" description="Disordered" evidence="1">
    <location>
        <begin position="60"/>
        <end position="79"/>
    </location>
</feature>
<dbReference type="Proteomes" id="UP000256373">
    <property type="component" value="Unassembled WGS sequence"/>
</dbReference>
<name>A0A3D8YDV0_9BACT</name>
<evidence type="ECO:0000313" key="3">
    <source>
        <dbReference type="EMBL" id="REA60732.1"/>
    </source>
</evidence>
<sequence>MNFKLVKTILLALSLGFFAVWVLEFRRAGMFESYWLLLLSVMCLLVFQFRRLKASMELKKKQTEEIENQKLSSSKPAKK</sequence>
<feature type="compositionally biased region" description="Polar residues" evidence="1">
    <location>
        <begin position="69"/>
        <end position="79"/>
    </location>
</feature>
<evidence type="ECO:0000256" key="2">
    <source>
        <dbReference type="SAM" id="Phobius"/>
    </source>
</evidence>
<reference evidence="3 4" key="1">
    <citation type="submission" date="2018-07" db="EMBL/GenBank/DDBJ databases">
        <title>Dyadobacter roseus sp. nov., isolated from rose rhizosphere soil.</title>
        <authorList>
            <person name="Chen L."/>
        </authorList>
    </citation>
    <scope>NUCLEOTIDE SEQUENCE [LARGE SCALE GENOMIC DNA]</scope>
    <source>
        <strain evidence="3 4">RS19</strain>
    </source>
</reference>
<keyword evidence="2" id="KW-0812">Transmembrane</keyword>
<protein>
    <submittedName>
        <fullName evidence="3">Uncharacterized protein</fullName>
    </submittedName>
</protein>
<comment type="caution">
    <text evidence="3">The sequence shown here is derived from an EMBL/GenBank/DDBJ whole genome shotgun (WGS) entry which is preliminary data.</text>
</comment>
<keyword evidence="4" id="KW-1185">Reference proteome</keyword>
<keyword evidence="2" id="KW-1133">Transmembrane helix</keyword>
<keyword evidence="2" id="KW-0472">Membrane</keyword>
<dbReference type="AlphaFoldDB" id="A0A3D8YDV0"/>
<feature type="transmembrane region" description="Helical" evidence="2">
    <location>
        <begin position="34"/>
        <end position="52"/>
    </location>
</feature>